<comment type="caution">
    <text evidence="7">The sequence shown here is derived from an EMBL/GenBank/DDBJ whole genome shotgun (WGS) entry which is preliminary data.</text>
</comment>
<dbReference type="EMBL" id="JAFLNF010000008">
    <property type="protein sequence ID" value="MBO0346846.1"/>
    <property type="molecule type" value="Genomic_DNA"/>
</dbReference>
<dbReference type="GO" id="GO:0055052">
    <property type="term" value="C:ATP-binding cassette (ABC) transporter complex, substrate-binding subunit-containing"/>
    <property type="evidence" value="ECO:0007669"/>
    <property type="project" value="TreeGrafter"/>
</dbReference>
<sequence length="348" mass="38096">MSIRLKSVTKRFGSHAALKDVSLLIEERDFFVVLGPSGCGKSTLLRSIAGLERIDGGEIHLGSTVVAGPQRHVDPEERNVGVVFQSYALWPHMSVRQNVAFPLEAAKASRQRVLGRTATCLETVQLTPYAERKPADLSGGQRQRVALARCLAQGATTVLMDEPLANLDPHLRSSMEEELAEFHARSGATTLFITHDQREAMALASKVALMWKGEVLQADAPEVLYDRPANERVASFIGRSTILPAEVVRVRGDRALVSIAGQTFEMPCRTDTQEGPAKAMIRPEHVRTSGEGRRLEGHVDRVTYRGGYWEANLRVAGQDQPVLVNLGHKATVGEPLAISLESGWLLPE</sequence>
<proteinExistence type="inferred from homology"/>
<dbReference type="SMART" id="SM00382">
    <property type="entry name" value="AAA"/>
    <property type="match status" value="1"/>
</dbReference>
<dbReference type="InterPro" id="IPR017871">
    <property type="entry name" value="ABC_transporter-like_CS"/>
</dbReference>
<evidence type="ECO:0000256" key="3">
    <source>
        <dbReference type="ARBA" id="ARBA00022448"/>
    </source>
</evidence>
<dbReference type="Pfam" id="PF08402">
    <property type="entry name" value="TOBE_2"/>
    <property type="match status" value="1"/>
</dbReference>
<dbReference type="Pfam" id="PF00005">
    <property type="entry name" value="ABC_tran"/>
    <property type="match status" value="1"/>
</dbReference>
<dbReference type="Gene3D" id="2.40.50.100">
    <property type="match status" value="1"/>
</dbReference>
<evidence type="ECO:0000313" key="8">
    <source>
        <dbReference type="Proteomes" id="UP000664779"/>
    </source>
</evidence>
<dbReference type="InterPro" id="IPR008995">
    <property type="entry name" value="Mo/tungstate-bd_C_term_dom"/>
</dbReference>
<feature type="domain" description="ABC transporter" evidence="6">
    <location>
        <begin position="3"/>
        <end position="237"/>
    </location>
</feature>
<comment type="similarity">
    <text evidence="2">Belongs to the ABC transporter superfamily.</text>
</comment>
<dbReference type="RefSeq" id="WP_206943117.1">
    <property type="nucleotide sequence ID" value="NZ_JAFLNF010000008.1"/>
</dbReference>
<dbReference type="InterPro" id="IPR003439">
    <property type="entry name" value="ABC_transporter-like_ATP-bd"/>
</dbReference>
<name>A0A939ERZ7_9HYPH</name>
<comment type="subcellular location">
    <subcellularLocation>
        <location evidence="1">Cell inner membrane</location>
        <topology evidence="1">Peripheral membrane protein</topology>
    </subcellularLocation>
</comment>
<protein>
    <submittedName>
        <fullName evidence="7">ABC transporter ATP-binding protein</fullName>
    </submittedName>
</protein>
<dbReference type="PROSITE" id="PS00211">
    <property type="entry name" value="ABC_TRANSPORTER_1"/>
    <property type="match status" value="1"/>
</dbReference>
<keyword evidence="4" id="KW-0547">Nucleotide-binding</keyword>
<organism evidence="7 8">
    <name type="scientific">Roseibium limicola</name>
    <dbReference type="NCBI Taxonomy" id="2816037"/>
    <lineage>
        <taxon>Bacteria</taxon>
        <taxon>Pseudomonadati</taxon>
        <taxon>Pseudomonadota</taxon>
        <taxon>Alphaproteobacteria</taxon>
        <taxon>Hyphomicrobiales</taxon>
        <taxon>Stappiaceae</taxon>
        <taxon>Roseibium</taxon>
    </lineage>
</organism>
<dbReference type="InterPro" id="IPR013611">
    <property type="entry name" value="Transp-assoc_OB_typ2"/>
</dbReference>
<evidence type="ECO:0000256" key="2">
    <source>
        <dbReference type="ARBA" id="ARBA00005417"/>
    </source>
</evidence>
<keyword evidence="5 7" id="KW-0067">ATP-binding</keyword>
<evidence type="ECO:0000256" key="5">
    <source>
        <dbReference type="ARBA" id="ARBA00022840"/>
    </source>
</evidence>
<dbReference type="PANTHER" id="PTHR43875">
    <property type="entry name" value="MALTODEXTRIN IMPORT ATP-BINDING PROTEIN MSMX"/>
    <property type="match status" value="1"/>
</dbReference>
<dbReference type="PROSITE" id="PS50893">
    <property type="entry name" value="ABC_TRANSPORTER_2"/>
    <property type="match status" value="1"/>
</dbReference>
<evidence type="ECO:0000256" key="4">
    <source>
        <dbReference type="ARBA" id="ARBA00022741"/>
    </source>
</evidence>
<keyword evidence="8" id="KW-1185">Reference proteome</keyword>
<dbReference type="InterPro" id="IPR047641">
    <property type="entry name" value="ABC_transpr_MalK/UgpC-like"/>
</dbReference>
<evidence type="ECO:0000313" key="7">
    <source>
        <dbReference type="EMBL" id="MBO0346846.1"/>
    </source>
</evidence>
<dbReference type="GO" id="GO:0005524">
    <property type="term" value="F:ATP binding"/>
    <property type="evidence" value="ECO:0007669"/>
    <property type="project" value="UniProtKB-KW"/>
</dbReference>
<dbReference type="PANTHER" id="PTHR43875:SF1">
    <property type="entry name" value="OSMOPROTECTIVE COMPOUNDS UPTAKE ATP-BINDING PROTEIN GGTA"/>
    <property type="match status" value="1"/>
</dbReference>
<dbReference type="SUPFAM" id="SSF50331">
    <property type="entry name" value="MOP-like"/>
    <property type="match status" value="1"/>
</dbReference>
<dbReference type="GO" id="GO:0016887">
    <property type="term" value="F:ATP hydrolysis activity"/>
    <property type="evidence" value="ECO:0007669"/>
    <property type="project" value="InterPro"/>
</dbReference>
<accession>A0A939ERZ7</accession>
<keyword evidence="3" id="KW-0813">Transport</keyword>
<dbReference type="FunFam" id="3.40.50.300:FF:000042">
    <property type="entry name" value="Maltose/maltodextrin ABC transporter, ATP-binding protein"/>
    <property type="match status" value="1"/>
</dbReference>
<dbReference type="SUPFAM" id="SSF52540">
    <property type="entry name" value="P-loop containing nucleoside triphosphate hydrolases"/>
    <property type="match status" value="1"/>
</dbReference>
<dbReference type="Gene3D" id="3.40.50.300">
    <property type="entry name" value="P-loop containing nucleotide triphosphate hydrolases"/>
    <property type="match status" value="1"/>
</dbReference>
<reference evidence="7" key="1">
    <citation type="submission" date="2021-03" db="EMBL/GenBank/DDBJ databases">
        <title>Roseibium sp. CAU 1637 isolated from Incheon.</title>
        <authorList>
            <person name="Kim W."/>
        </authorList>
    </citation>
    <scope>NUCLEOTIDE SEQUENCE</scope>
    <source>
        <strain evidence="7">CAU 1637</strain>
    </source>
</reference>
<dbReference type="GO" id="GO:0140359">
    <property type="term" value="F:ABC-type transporter activity"/>
    <property type="evidence" value="ECO:0007669"/>
    <property type="project" value="UniProtKB-ARBA"/>
</dbReference>
<dbReference type="Proteomes" id="UP000664779">
    <property type="component" value="Unassembled WGS sequence"/>
</dbReference>
<gene>
    <name evidence="7" type="ORF">J0X15_16585</name>
</gene>
<evidence type="ECO:0000259" key="6">
    <source>
        <dbReference type="PROSITE" id="PS50893"/>
    </source>
</evidence>
<evidence type="ECO:0000256" key="1">
    <source>
        <dbReference type="ARBA" id="ARBA00004417"/>
    </source>
</evidence>
<dbReference type="InterPro" id="IPR027417">
    <property type="entry name" value="P-loop_NTPase"/>
</dbReference>
<dbReference type="AlphaFoldDB" id="A0A939ERZ7"/>
<dbReference type="InterPro" id="IPR003593">
    <property type="entry name" value="AAA+_ATPase"/>
</dbReference>